<name>A0A4Y2LAB7_ARAVE</name>
<dbReference type="EMBL" id="BGPR01005596">
    <property type="protein sequence ID" value="GBN11625.1"/>
    <property type="molecule type" value="Genomic_DNA"/>
</dbReference>
<gene>
    <name evidence="2" type="ORF">AVEN_111509_1</name>
</gene>
<organism evidence="2 3">
    <name type="scientific">Araneus ventricosus</name>
    <name type="common">Orbweaver spider</name>
    <name type="synonym">Epeira ventricosa</name>
    <dbReference type="NCBI Taxonomy" id="182803"/>
    <lineage>
        <taxon>Eukaryota</taxon>
        <taxon>Metazoa</taxon>
        <taxon>Ecdysozoa</taxon>
        <taxon>Arthropoda</taxon>
        <taxon>Chelicerata</taxon>
        <taxon>Arachnida</taxon>
        <taxon>Araneae</taxon>
        <taxon>Araneomorphae</taxon>
        <taxon>Entelegynae</taxon>
        <taxon>Araneoidea</taxon>
        <taxon>Araneidae</taxon>
        <taxon>Araneus</taxon>
    </lineage>
</organism>
<sequence length="354" mass="40203">MESWIVISLTVLIVKVVCNPLTSDHTVEVTYADLETLGISCSPSDTCHKNETNFGLYIHSCDCDSFCSLYDTCCVDSEFRFHKSSPKHKSNLKCLGVYNSPGFEIFMVDSCENYETFDNLCVSDPRESNDPFLMIPVTSNMTGITYKNYFCAVCNEEVDSEQLQFWDMQIWANDTLFQNFSEPQLKFDNTIELWTVNDGKSNETSSAFPVTLKIRQNLQATIKYCSSDLIQNCSSNWTDEAVALKCRDYMARVIGFQNVRYRNPHCALCNFENLSNLQCDKFRLTAISANAFVPASAPAPASPVGVDIPLINLFVLEDRQKRCGKNMVYDKFADKCRCNSRIYTKENGKCIHKI</sequence>
<reference evidence="2 3" key="1">
    <citation type="journal article" date="2019" name="Sci. Rep.">
        <title>Orb-weaving spider Araneus ventricosus genome elucidates the spidroin gene catalogue.</title>
        <authorList>
            <person name="Kono N."/>
            <person name="Nakamura H."/>
            <person name="Ohtoshi R."/>
            <person name="Moran D.A.P."/>
            <person name="Shinohara A."/>
            <person name="Yoshida Y."/>
            <person name="Fujiwara M."/>
            <person name="Mori M."/>
            <person name="Tomita M."/>
            <person name="Arakawa K."/>
        </authorList>
    </citation>
    <scope>NUCLEOTIDE SEQUENCE [LARGE SCALE GENOMIC DNA]</scope>
</reference>
<evidence type="ECO:0000313" key="2">
    <source>
        <dbReference type="EMBL" id="GBN11625.1"/>
    </source>
</evidence>
<dbReference type="PANTHER" id="PTHR45902:SF1">
    <property type="entry name" value="LATROPHILIN RECEPTOR-LIKE PROTEIN A"/>
    <property type="match status" value="1"/>
</dbReference>
<evidence type="ECO:0000313" key="3">
    <source>
        <dbReference type="Proteomes" id="UP000499080"/>
    </source>
</evidence>
<evidence type="ECO:0000256" key="1">
    <source>
        <dbReference type="SAM" id="SignalP"/>
    </source>
</evidence>
<dbReference type="InterPro" id="IPR053231">
    <property type="entry name" value="GPCR_LN-TM7"/>
</dbReference>
<keyword evidence="1" id="KW-0732">Signal</keyword>
<accession>A0A4Y2LAB7</accession>
<protein>
    <recommendedName>
        <fullName evidence="4">SMB domain-containing protein</fullName>
    </recommendedName>
</protein>
<dbReference type="Proteomes" id="UP000499080">
    <property type="component" value="Unassembled WGS sequence"/>
</dbReference>
<keyword evidence="3" id="KW-1185">Reference proteome</keyword>
<dbReference type="OrthoDB" id="6422910at2759"/>
<proteinExistence type="predicted"/>
<feature type="signal peptide" evidence="1">
    <location>
        <begin position="1"/>
        <end position="18"/>
    </location>
</feature>
<evidence type="ECO:0008006" key="4">
    <source>
        <dbReference type="Google" id="ProtNLM"/>
    </source>
</evidence>
<dbReference type="AlphaFoldDB" id="A0A4Y2LAB7"/>
<dbReference type="PANTHER" id="PTHR45902">
    <property type="entry name" value="LATROPHILIN RECEPTOR-LIKE PROTEIN A"/>
    <property type="match status" value="1"/>
</dbReference>
<feature type="chain" id="PRO_5021455652" description="SMB domain-containing protein" evidence="1">
    <location>
        <begin position="19"/>
        <end position="354"/>
    </location>
</feature>
<comment type="caution">
    <text evidence="2">The sequence shown here is derived from an EMBL/GenBank/DDBJ whole genome shotgun (WGS) entry which is preliminary data.</text>
</comment>